<organism evidence="3 4">
    <name type="scientific">Nocardia colli</name>
    <dbReference type="NCBI Taxonomy" id="2545717"/>
    <lineage>
        <taxon>Bacteria</taxon>
        <taxon>Bacillati</taxon>
        <taxon>Actinomycetota</taxon>
        <taxon>Actinomycetes</taxon>
        <taxon>Mycobacteriales</taxon>
        <taxon>Nocardiaceae</taxon>
        <taxon>Nocardia</taxon>
    </lineage>
</organism>
<evidence type="ECO:0000313" key="4">
    <source>
        <dbReference type="Proteomes" id="UP000323876"/>
    </source>
</evidence>
<dbReference type="GO" id="GO:0003677">
    <property type="term" value="F:DNA binding"/>
    <property type="evidence" value="ECO:0007669"/>
    <property type="project" value="UniProtKB-KW"/>
</dbReference>
<dbReference type="PROSITE" id="PS50937">
    <property type="entry name" value="HTH_MERR_2"/>
    <property type="match status" value="1"/>
</dbReference>
<dbReference type="InterPro" id="IPR047057">
    <property type="entry name" value="MerR_fam"/>
</dbReference>
<dbReference type="OrthoDB" id="9809391at2"/>
<dbReference type="Gene3D" id="1.10.1660.10">
    <property type="match status" value="1"/>
</dbReference>
<evidence type="ECO:0000259" key="2">
    <source>
        <dbReference type="PROSITE" id="PS50937"/>
    </source>
</evidence>
<gene>
    <name evidence="3" type="ORF">F3087_27145</name>
</gene>
<evidence type="ECO:0000313" key="3">
    <source>
        <dbReference type="EMBL" id="KAA8885337.1"/>
    </source>
</evidence>
<dbReference type="Proteomes" id="UP000323876">
    <property type="component" value="Unassembled WGS sequence"/>
</dbReference>
<dbReference type="GO" id="GO:0003700">
    <property type="term" value="F:DNA-binding transcription factor activity"/>
    <property type="evidence" value="ECO:0007669"/>
    <property type="project" value="InterPro"/>
</dbReference>
<dbReference type="PRINTS" id="PR00040">
    <property type="entry name" value="HTHMERR"/>
</dbReference>
<dbReference type="InterPro" id="IPR000551">
    <property type="entry name" value="MerR-type_HTH_dom"/>
</dbReference>
<dbReference type="EMBL" id="VXLC01000015">
    <property type="protein sequence ID" value="KAA8885337.1"/>
    <property type="molecule type" value="Genomic_DNA"/>
</dbReference>
<dbReference type="SMART" id="SM00422">
    <property type="entry name" value="HTH_MERR"/>
    <property type="match status" value="1"/>
</dbReference>
<feature type="domain" description="HTH merR-type" evidence="2">
    <location>
        <begin position="6"/>
        <end position="75"/>
    </location>
</feature>
<keyword evidence="4" id="KW-1185">Reference proteome</keyword>
<protein>
    <submittedName>
        <fullName evidence="3">MerR family transcriptional regulator</fullName>
    </submittedName>
</protein>
<sequence>MDDDTLFTIGALAEWTGLTVKTIRFYSDKGIVPPTEYSPGGYRLYDADAAARLELVRTLRELGIDLPTVARVLAHETSVTAVATAHADALDVQIRILRTRRAVLRAVAERGSQRTEMDLMHNLMRMSEAERHRLINDFADAAYGGVDANPAMVELVRTSMPELPDDPTTEQITAWMELVELVQDNDFREAVRAMAEYQARERADGDTTGLHHGLTEAVRTEVGQAIADGVEAESAAAAVVVDALSARYAETFGKPDDSRLRRWMLERLEVANDPRVERYWRLVSAINGWPEMPDLAPVFTWFTAALRAHRGG</sequence>
<comment type="caution">
    <text evidence="3">The sequence shown here is derived from an EMBL/GenBank/DDBJ whole genome shotgun (WGS) entry which is preliminary data.</text>
</comment>
<reference evidence="3 4" key="1">
    <citation type="submission" date="2019-09" db="EMBL/GenBank/DDBJ databases">
        <authorList>
            <person name="Wang X."/>
        </authorList>
    </citation>
    <scope>NUCLEOTIDE SEQUENCE [LARGE SCALE GENOMIC DNA]</scope>
    <source>
        <strain evidence="3 4">CICC 11023</strain>
    </source>
</reference>
<evidence type="ECO:0000256" key="1">
    <source>
        <dbReference type="ARBA" id="ARBA00023125"/>
    </source>
</evidence>
<dbReference type="PANTHER" id="PTHR30204:SF93">
    <property type="entry name" value="HTH MERR-TYPE DOMAIN-CONTAINING PROTEIN"/>
    <property type="match status" value="1"/>
</dbReference>
<accession>A0A5N0E7D3</accession>
<dbReference type="RefSeq" id="WP_150404895.1">
    <property type="nucleotide sequence ID" value="NZ_VXLC01000015.1"/>
</dbReference>
<dbReference type="PANTHER" id="PTHR30204">
    <property type="entry name" value="REDOX-CYCLING DRUG-SENSING TRANSCRIPTIONAL ACTIVATOR SOXR"/>
    <property type="match status" value="1"/>
</dbReference>
<dbReference type="CDD" id="cd00592">
    <property type="entry name" value="HTH_MerR-like"/>
    <property type="match status" value="1"/>
</dbReference>
<dbReference type="Pfam" id="PF13411">
    <property type="entry name" value="MerR_1"/>
    <property type="match status" value="1"/>
</dbReference>
<keyword evidence="1" id="KW-0238">DNA-binding</keyword>
<proteinExistence type="predicted"/>
<name>A0A5N0E7D3_9NOCA</name>
<dbReference type="AlphaFoldDB" id="A0A5N0E7D3"/>
<dbReference type="InterPro" id="IPR009061">
    <property type="entry name" value="DNA-bd_dom_put_sf"/>
</dbReference>
<dbReference type="SUPFAM" id="SSF46955">
    <property type="entry name" value="Putative DNA-binding domain"/>
    <property type="match status" value="1"/>
</dbReference>